<dbReference type="Proteomes" id="UP001341840">
    <property type="component" value="Unassembled WGS sequence"/>
</dbReference>
<evidence type="ECO:0000313" key="2">
    <source>
        <dbReference type="Proteomes" id="UP001341840"/>
    </source>
</evidence>
<gene>
    <name evidence="1" type="ORF">PIB30_089320</name>
</gene>
<accession>A0ABU6QTD8</accession>
<evidence type="ECO:0000313" key="1">
    <source>
        <dbReference type="EMBL" id="MED6115315.1"/>
    </source>
</evidence>
<sequence length="143" mass="16164">MTGSSPCFKIHRKSAESTQKGGMGRFDVAATCARREACLDSFRVAVGLWEDNRRVSSRPALGTLGMHHTLWMRSWGCIRERNGRATRIETLDFDDEIGTIEARCNHLWSSIEIVCVGRSTLQRSSFYDPMVKGVTPLKKKDRD</sequence>
<name>A0ABU6QTD8_9FABA</name>
<protein>
    <submittedName>
        <fullName evidence="1">Uncharacterized protein</fullName>
    </submittedName>
</protein>
<organism evidence="1 2">
    <name type="scientific">Stylosanthes scabra</name>
    <dbReference type="NCBI Taxonomy" id="79078"/>
    <lineage>
        <taxon>Eukaryota</taxon>
        <taxon>Viridiplantae</taxon>
        <taxon>Streptophyta</taxon>
        <taxon>Embryophyta</taxon>
        <taxon>Tracheophyta</taxon>
        <taxon>Spermatophyta</taxon>
        <taxon>Magnoliopsida</taxon>
        <taxon>eudicotyledons</taxon>
        <taxon>Gunneridae</taxon>
        <taxon>Pentapetalae</taxon>
        <taxon>rosids</taxon>
        <taxon>fabids</taxon>
        <taxon>Fabales</taxon>
        <taxon>Fabaceae</taxon>
        <taxon>Papilionoideae</taxon>
        <taxon>50 kb inversion clade</taxon>
        <taxon>dalbergioids sensu lato</taxon>
        <taxon>Dalbergieae</taxon>
        <taxon>Pterocarpus clade</taxon>
        <taxon>Stylosanthes</taxon>
    </lineage>
</organism>
<keyword evidence="2" id="KW-1185">Reference proteome</keyword>
<reference evidence="1 2" key="1">
    <citation type="journal article" date="2023" name="Plants (Basel)">
        <title>Bridging the Gap: Combining Genomics and Transcriptomics Approaches to Understand Stylosanthes scabra, an Orphan Legume from the Brazilian Caatinga.</title>
        <authorList>
            <person name="Ferreira-Neto J.R.C."/>
            <person name="da Silva M.D."/>
            <person name="Binneck E."/>
            <person name="de Melo N.F."/>
            <person name="da Silva R.H."/>
            <person name="de Melo A.L.T.M."/>
            <person name="Pandolfi V."/>
            <person name="Bustamante F.O."/>
            <person name="Brasileiro-Vidal A.C."/>
            <person name="Benko-Iseppon A.M."/>
        </authorList>
    </citation>
    <scope>NUCLEOTIDE SEQUENCE [LARGE SCALE GENOMIC DNA]</scope>
    <source>
        <tissue evidence="1">Leaves</tissue>
    </source>
</reference>
<comment type="caution">
    <text evidence="1">The sequence shown here is derived from an EMBL/GenBank/DDBJ whole genome shotgun (WGS) entry which is preliminary data.</text>
</comment>
<dbReference type="EMBL" id="JASCZI010001665">
    <property type="protein sequence ID" value="MED6115315.1"/>
    <property type="molecule type" value="Genomic_DNA"/>
</dbReference>
<proteinExistence type="predicted"/>